<dbReference type="PANTHER" id="PTHR46309">
    <property type="entry name" value="PHD FINGER PROTEIN 12"/>
    <property type="match status" value="1"/>
</dbReference>
<keyword evidence="4" id="KW-0862">Zinc</keyword>
<evidence type="ECO:0000256" key="5">
    <source>
        <dbReference type="ARBA" id="ARBA00023242"/>
    </source>
</evidence>
<name>A0AAV3RHL1_LITER</name>
<dbReference type="Pfam" id="PF23209">
    <property type="entry name" value="IDM1_C"/>
    <property type="match status" value="1"/>
</dbReference>
<dbReference type="InterPro" id="IPR032308">
    <property type="entry name" value="TDBD"/>
</dbReference>
<comment type="caution">
    <text evidence="9">The sequence shown here is derived from an EMBL/GenBank/DDBJ whole genome shotgun (WGS) entry which is preliminary data.</text>
</comment>
<dbReference type="AlphaFoldDB" id="A0AAV3RHL1"/>
<accession>A0AAV3RHL1</accession>
<dbReference type="InterPro" id="IPR011011">
    <property type="entry name" value="Znf_FYVE_PHD"/>
</dbReference>
<evidence type="ECO:0000256" key="1">
    <source>
        <dbReference type="ARBA" id="ARBA00004123"/>
    </source>
</evidence>
<comment type="subcellular location">
    <subcellularLocation>
        <location evidence="1">Nucleus</location>
    </subcellularLocation>
</comment>
<dbReference type="SMART" id="SM00249">
    <property type="entry name" value="PHD"/>
    <property type="match status" value="2"/>
</dbReference>
<keyword evidence="3 6" id="KW-0863">Zinc-finger</keyword>
<dbReference type="Proteomes" id="UP001454036">
    <property type="component" value="Unassembled WGS sequence"/>
</dbReference>
<sequence length="1098" mass="124384">MASRSKSRKSVAVIVPKLLPDTKAEVRSLEEGFLGSWHPATVISGGDLTRNVKYDHLLSDEGTDHLTECIKVSSYVGGEDDPDGLPHNYRGIIRPSPPSLDLRQWSLHYGQCVDVYHNDAWWEGVIFDHEDGSAERTIFFPDIGDEMKAHAATLRITQDWDEMLDNWQPRGNWLFLELIEEIEQQWPLLVSVKQIWYDTRAAGFEDIGEWTNADRDTWRKWVSQVWYDNLKIAIKQVFDELNSSGLLQEDQLLVELSEPVLDAILKPETFTGNSIPIIPFGLPDCLNSHETACSSKPSLEEVLLLPSTSEPRPSSRNHCSEIICVENGKESLSKTAKRKIEWLPVSPDMLPEPGLYPDAIFSYGDSQSKTKKLIPKVKGHLLSLNWKIYFNKEILSRLRYVSPEGVCYYSLREVCRLLKEKSQLQPLPEDKQRSLSMYTEHDQSSLLPDIQSDPMNLCSSEGLLPSHKRKSETLKKKSKVRVKRLKRVDEPNSDDVDAFLERQTLVVRDGSKIPVSNSQPTEVELEKGSFEKRCLSEKIQVESSSGMLLLENPAENSKAKDRGTRKRKRRNSIVADISLHRTKGQSIGPRLLNNGLTSQHLFNFGENEHADCSTRVLRSSKRPIEEVNPSLHHSPRTVLSWLIDNNAVIAGQNVYYREKDSETILIEGKITRDGIRCCCCHCTFSISKFEIHAGINFHGASENIFLEDGRSLLNCQFQLESEKKSRSSRTKSSDVKGNSQLTNNDYICSVCHDGGDLVLCDQCPSSYHKECVNMKVIPEGDWFCPSCCCGICGNGFDRNMEFASDNSGLSCSQCERQYHLRCVQDKGLMQNTRDLDGNWFCNENCRKIFQGLHQLLGKAVSVGDDNLTWTLVKYREDEDGNCDEHHNGSSIATYGKLSIALSVMHECFLPVKEPLTQSDIIEDMLFCRRSELRRLNFQGFYTVLLEKNEELITAATVRVYGEKLAEVPFVATRFHCRRNGMCRVLMDELEKTLMQLGVERLVLPSVETALDTWTTSFGFSKMTVSDRLKFLSYTFLNFPGAIMCQKLLQENVSLTSSSKKGSETITFSNINEASLRNIDGNSGDSEVYQADGVEEEQL</sequence>
<dbReference type="PANTHER" id="PTHR46309:SF12">
    <property type="entry name" value="GB|AAC80581.1"/>
    <property type="match status" value="1"/>
</dbReference>
<dbReference type="InterPro" id="IPR042163">
    <property type="entry name" value="PHF12"/>
</dbReference>
<protein>
    <submittedName>
        <fullName evidence="9">Chromatin/chromatin-binding, or -regulatory protein</fullName>
    </submittedName>
</protein>
<dbReference type="SUPFAM" id="SSF57903">
    <property type="entry name" value="FYVE/PHD zinc finger"/>
    <property type="match status" value="2"/>
</dbReference>
<dbReference type="SMART" id="SM00743">
    <property type="entry name" value="Agenet"/>
    <property type="match status" value="2"/>
</dbReference>
<dbReference type="InterPro" id="IPR019787">
    <property type="entry name" value="Znf_PHD-finger"/>
</dbReference>
<dbReference type="EMBL" id="BAABME010009824">
    <property type="protein sequence ID" value="GAA0175879.1"/>
    <property type="molecule type" value="Genomic_DNA"/>
</dbReference>
<dbReference type="Pfam" id="PF05641">
    <property type="entry name" value="Agenet"/>
    <property type="match status" value="1"/>
</dbReference>
<evidence type="ECO:0000256" key="4">
    <source>
        <dbReference type="ARBA" id="ARBA00022833"/>
    </source>
</evidence>
<dbReference type="Gene3D" id="3.40.630.30">
    <property type="match status" value="1"/>
</dbReference>
<dbReference type="CDD" id="cd15532">
    <property type="entry name" value="PHD2_CHD_II"/>
    <property type="match status" value="1"/>
</dbReference>
<keyword evidence="10" id="KW-1185">Reference proteome</keyword>
<evidence type="ECO:0000256" key="6">
    <source>
        <dbReference type="PROSITE-ProRule" id="PRU00146"/>
    </source>
</evidence>
<evidence type="ECO:0000256" key="3">
    <source>
        <dbReference type="ARBA" id="ARBA00022771"/>
    </source>
</evidence>
<evidence type="ECO:0000256" key="2">
    <source>
        <dbReference type="ARBA" id="ARBA00022723"/>
    </source>
</evidence>
<evidence type="ECO:0000313" key="10">
    <source>
        <dbReference type="Proteomes" id="UP001454036"/>
    </source>
</evidence>
<keyword evidence="2" id="KW-0479">Metal-binding</keyword>
<dbReference type="Pfam" id="PF22970">
    <property type="entry name" value="DUF7028"/>
    <property type="match status" value="1"/>
</dbReference>
<feature type="region of interest" description="Disordered" evidence="7">
    <location>
        <begin position="553"/>
        <end position="575"/>
    </location>
</feature>
<gene>
    <name evidence="9" type="ORF">LIER_28975</name>
</gene>
<keyword evidence="5" id="KW-0539">Nucleus</keyword>
<dbReference type="GO" id="GO:0003714">
    <property type="term" value="F:transcription corepressor activity"/>
    <property type="evidence" value="ECO:0007669"/>
    <property type="project" value="InterPro"/>
</dbReference>
<dbReference type="Pfam" id="PF16135">
    <property type="entry name" value="TDBD"/>
    <property type="match status" value="1"/>
</dbReference>
<dbReference type="GO" id="GO:0006357">
    <property type="term" value="P:regulation of transcription by RNA polymerase II"/>
    <property type="evidence" value="ECO:0007669"/>
    <property type="project" value="TreeGrafter"/>
</dbReference>
<evidence type="ECO:0000313" key="9">
    <source>
        <dbReference type="EMBL" id="GAA0175879.1"/>
    </source>
</evidence>
<dbReference type="PROSITE" id="PS50016">
    <property type="entry name" value="ZF_PHD_2"/>
    <property type="match status" value="1"/>
</dbReference>
<dbReference type="Gene3D" id="3.30.40.10">
    <property type="entry name" value="Zinc/RING finger domain, C3HC4 (zinc finger)"/>
    <property type="match status" value="2"/>
</dbReference>
<dbReference type="InterPro" id="IPR008395">
    <property type="entry name" value="Agenet-like_dom"/>
</dbReference>
<dbReference type="CDD" id="cd15489">
    <property type="entry name" value="PHD_SF"/>
    <property type="match status" value="1"/>
</dbReference>
<dbReference type="CDD" id="cd20405">
    <property type="entry name" value="Tudor_Agenet_AtDUF_rpt1_3"/>
    <property type="match status" value="1"/>
</dbReference>
<dbReference type="InterPro" id="IPR014002">
    <property type="entry name" value="Agenet_dom_plant"/>
</dbReference>
<feature type="region of interest" description="Disordered" evidence="7">
    <location>
        <begin position="1077"/>
        <end position="1098"/>
    </location>
</feature>
<dbReference type="InterPro" id="IPR054292">
    <property type="entry name" value="DUF7028"/>
</dbReference>
<evidence type="ECO:0000259" key="8">
    <source>
        <dbReference type="PROSITE" id="PS50016"/>
    </source>
</evidence>
<dbReference type="SUPFAM" id="SSF55729">
    <property type="entry name" value="Acyl-CoA N-acyltransferases (Nat)"/>
    <property type="match status" value="1"/>
</dbReference>
<feature type="domain" description="PHD-type" evidence="8">
    <location>
        <begin position="745"/>
        <end position="790"/>
    </location>
</feature>
<dbReference type="InterPro" id="IPR016181">
    <property type="entry name" value="Acyl_CoA_acyltransferase"/>
</dbReference>
<dbReference type="GO" id="GO:0005634">
    <property type="term" value="C:nucleus"/>
    <property type="evidence" value="ECO:0007669"/>
    <property type="project" value="UniProtKB-SubCell"/>
</dbReference>
<proteinExistence type="predicted"/>
<dbReference type="InterPro" id="IPR001965">
    <property type="entry name" value="Znf_PHD"/>
</dbReference>
<dbReference type="GO" id="GO:0008270">
    <property type="term" value="F:zinc ion binding"/>
    <property type="evidence" value="ECO:0007669"/>
    <property type="project" value="UniProtKB-KW"/>
</dbReference>
<dbReference type="Pfam" id="PF00628">
    <property type="entry name" value="PHD"/>
    <property type="match status" value="1"/>
</dbReference>
<organism evidence="9 10">
    <name type="scientific">Lithospermum erythrorhizon</name>
    <name type="common">Purple gromwell</name>
    <name type="synonym">Lithospermum officinale var. erythrorhizon</name>
    <dbReference type="NCBI Taxonomy" id="34254"/>
    <lineage>
        <taxon>Eukaryota</taxon>
        <taxon>Viridiplantae</taxon>
        <taxon>Streptophyta</taxon>
        <taxon>Embryophyta</taxon>
        <taxon>Tracheophyta</taxon>
        <taxon>Spermatophyta</taxon>
        <taxon>Magnoliopsida</taxon>
        <taxon>eudicotyledons</taxon>
        <taxon>Gunneridae</taxon>
        <taxon>Pentapetalae</taxon>
        <taxon>asterids</taxon>
        <taxon>lamiids</taxon>
        <taxon>Boraginales</taxon>
        <taxon>Boraginaceae</taxon>
        <taxon>Boraginoideae</taxon>
        <taxon>Lithospermeae</taxon>
        <taxon>Lithospermum</taxon>
    </lineage>
</organism>
<dbReference type="InterPro" id="IPR013083">
    <property type="entry name" value="Znf_RING/FYVE/PHD"/>
</dbReference>
<dbReference type="InterPro" id="IPR056511">
    <property type="entry name" value="IDM1_C"/>
</dbReference>
<evidence type="ECO:0000256" key="7">
    <source>
        <dbReference type="SAM" id="MobiDB-lite"/>
    </source>
</evidence>
<reference evidence="9 10" key="1">
    <citation type="submission" date="2024-01" db="EMBL/GenBank/DDBJ databases">
        <title>The complete chloroplast genome sequence of Lithospermum erythrorhizon: insights into the phylogenetic relationship among Boraginaceae species and the maternal lineages of purple gromwells.</title>
        <authorList>
            <person name="Okada T."/>
            <person name="Watanabe K."/>
        </authorList>
    </citation>
    <scope>NUCLEOTIDE SEQUENCE [LARGE SCALE GENOMIC DNA]</scope>
</reference>